<feature type="region of interest" description="Disordered" evidence="1">
    <location>
        <begin position="86"/>
        <end position="106"/>
    </location>
</feature>
<organism evidence="5">
    <name type="scientific">freshwater metagenome</name>
    <dbReference type="NCBI Taxonomy" id="449393"/>
    <lineage>
        <taxon>unclassified sequences</taxon>
        <taxon>metagenomes</taxon>
        <taxon>ecological metagenomes</taxon>
    </lineage>
</organism>
<evidence type="ECO:0000313" key="5">
    <source>
        <dbReference type="EMBL" id="CAB5024294.1"/>
    </source>
</evidence>
<protein>
    <submittedName>
        <fullName evidence="5">Unannotated protein</fullName>
    </submittedName>
</protein>
<proteinExistence type="predicted"/>
<keyword evidence="2" id="KW-1133">Transmembrane helix</keyword>
<gene>
    <name evidence="3" type="ORF">UFOPK3268_00926</name>
    <name evidence="4" type="ORF">UFOPK3752_00836</name>
    <name evidence="5" type="ORF">UFOPK4150_00431</name>
</gene>
<name>A0A6J7R6D9_9ZZZZ</name>
<evidence type="ECO:0000256" key="1">
    <source>
        <dbReference type="SAM" id="MobiDB-lite"/>
    </source>
</evidence>
<dbReference type="EMBL" id="CAFBND010000025">
    <property type="protein sequence ID" value="CAB4937560.1"/>
    <property type="molecule type" value="Genomic_DNA"/>
</dbReference>
<dbReference type="EMBL" id="CAFBPU010000007">
    <property type="protein sequence ID" value="CAB5024294.1"/>
    <property type="molecule type" value="Genomic_DNA"/>
</dbReference>
<reference evidence="5" key="1">
    <citation type="submission" date="2020-05" db="EMBL/GenBank/DDBJ databases">
        <authorList>
            <person name="Chiriac C."/>
            <person name="Salcher M."/>
            <person name="Ghai R."/>
            <person name="Kavagutti S V."/>
        </authorList>
    </citation>
    <scope>NUCLEOTIDE SEQUENCE</scope>
</reference>
<evidence type="ECO:0000256" key="2">
    <source>
        <dbReference type="SAM" id="Phobius"/>
    </source>
</evidence>
<keyword evidence="2" id="KW-0812">Transmembrane</keyword>
<dbReference type="EMBL" id="CAFBIZ010000108">
    <property type="protein sequence ID" value="CAB4850083.1"/>
    <property type="molecule type" value="Genomic_DNA"/>
</dbReference>
<feature type="transmembrane region" description="Helical" evidence="2">
    <location>
        <begin position="118"/>
        <end position="143"/>
    </location>
</feature>
<dbReference type="AlphaFoldDB" id="A0A6J7R6D9"/>
<accession>A0A6J7R6D9</accession>
<keyword evidence="2" id="KW-0472">Membrane</keyword>
<sequence length="159" mass="16904">MASGPLLLFDGDCAFCTSSVGWFVRAFPHAFVALPYQRAKLELLGLTESECHSRLQWISDTSMAATSRESGARAVGSMMRSGGRSLRASAVDRDSTPPADAHPRAATRSRLRLRASGALWIVCGVLALVPPTSWIAAGIYWAVAANRHALPGGTPACHL</sequence>
<evidence type="ECO:0000313" key="3">
    <source>
        <dbReference type="EMBL" id="CAB4850083.1"/>
    </source>
</evidence>
<evidence type="ECO:0000313" key="4">
    <source>
        <dbReference type="EMBL" id="CAB4937560.1"/>
    </source>
</evidence>